<accession>A0A849P5M4</accession>
<dbReference type="AlphaFoldDB" id="A0A849P5M4"/>
<protein>
    <submittedName>
        <fullName evidence="3">Uncharacterized protein</fullName>
    </submittedName>
</protein>
<reference evidence="3 4" key="1">
    <citation type="submission" date="2020-05" db="EMBL/GenBank/DDBJ databases">
        <authorList>
            <person name="Niu N."/>
        </authorList>
    </citation>
    <scope>NUCLEOTIDE SEQUENCE [LARGE SCALE GENOMIC DNA]</scope>
    <source>
        <strain evidence="3 4">3340-03</strain>
    </source>
</reference>
<keyword evidence="2" id="KW-0812">Transmembrane</keyword>
<dbReference type="Proteomes" id="UP000537862">
    <property type="component" value="Unassembled WGS sequence"/>
</dbReference>
<feature type="coiled-coil region" evidence="1">
    <location>
        <begin position="25"/>
        <end position="52"/>
    </location>
</feature>
<dbReference type="EMBL" id="JABGBN010000003">
    <property type="protein sequence ID" value="NOL51644.1"/>
    <property type="molecule type" value="Genomic_DNA"/>
</dbReference>
<evidence type="ECO:0000313" key="3">
    <source>
        <dbReference type="EMBL" id="NOL51644.1"/>
    </source>
</evidence>
<name>A0A849P5M4_9BURK</name>
<organism evidence="3 4">
    <name type="scientific">Pelistega suis</name>
    <dbReference type="NCBI Taxonomy" id="1631957"/>
    <lineage>
        <taxon>Bacteria</taxon>
        <taxon>Pseudomonadati</taxon>
        <taxon>Pseudomonadota</taxon>
        <taxon>Betaproteobacteria</taxon>
        <taxon>Burkholderiales</taxon>
        <taxon>Alcaligenaceae</taxon>
        <taxon>Pelistega</taxon>
    </lineage>
</organism>
<sequence>MLDRHYTTDELAIAIKKALRPSNIEDMTEEQLSDLIRELKDKEKDRKQTRNILLFMLAMPIIIATLFDIFYYW</sequence>
<feature type="transmembrane region" description="Helical" evidence="2">
    <location>
        <begin position="52"/>
        <end position="72"/>
    </location>
</feature>
<evidence type="ECO:0000256" key="2">
    <source>
        <dbReference type="SAM" id="Phobius"/>
    </source>
</evidence>
<evidence type="ECO:0000256" key="1">
    <source>
        <dbReference type="SAM" id="Coils"/>
    </source>
</evidence>
<keyword evidence="2" id="KW-0472">Membrane</keyword>
<keyword evidence="1" id="KW-0175">Coiled coil</keyword>
<gene>
    <name evidence="3" type="ORF">HKX39_05575</name>
</gene>
<keyword evidence="4" id="KW-1185">Reference proteome</keyword>
<comment type="caution">
    <text evidence="3">The sequence shown here is derived from an EMBL/GenBank/DDBJ whole genome shotgun (WGS) entry which is preliminary data.</text>
</comment>
<proteinExistence type="predicted"/>
<dbReference type="RefSeq" id="WP_171680343.1">
    <property type="nucleotide sequence ID" value="NZ_JABGBN010000003.1"/>
</dbReference>
<evidence type="ECO:0000313" key="4">
    <source>
        <dbReference type="Proteomes" id="UP000537862"/>
    </source>
</evidence>
<keyword evidence="2" id="KW-1133">Transmembrane helix</keyword>